<keyword evidence="2" id="KW-0813">Transport</keyword>
<evidence type="ECO:0000256" key="6">
    <source>
        <dbReference type="SAM" id="Phobius"/>
    </source>
</evidence>
<dbReference type="PANTHER" id="PTHR10283">
    <property type="entry name" value="SOLUTE CARRIER FAMILY 13 MEMBER"/>
    <property type="match status" value="1"/>
</dbReference>
<feature type="transmembrane region" description="Helical" evidence="6">
    <location>
        <begin position="114"/>
        <end position="132"/>
    </location>
</feature>
<evidence type="ECO:0000256" key="5">
    <source>
        <dbReference type="ARBA" id="ARBA00023136"/>
    </source>
</evidence>
<dbReference type="Proteomes" id="UP000322000">
    <property type="component" value="Chromosome 3"/>
</dbReference>
<evidence type="ECO:0000256" key="3">
    <source>
        <dbReference type="ARBA" id="ARBA00022692"/>
    </source>
</evidence>
<dbReference type="GO" id="GO:0015141">
    <property type="term" value="F:succinate transmembrane transporter activity"/>
    <property type="evidence" value="ECO:0007669"/>
    <property type="project" value="TreeGrafter"/>
</dbReference>
<feature type="transmembrane region" description="Helical" evidence="6">
    <location>
        <begin position="68"/>
        <end position="94"/>
    </location>
</feature>
<reference evidence="9" key="1">
    <citation type="submission" date="2025-08" db="UniProtKB">
        <authorList>
            <consortium name="RefSeq"/>
        </authorList>
    </citation>
    <scope>IDENTIFICATION</scope>
</reference>
<sequence length="600" mass="68579">MFEYLKNLADRFILGRPPKEKPRPPTMARRITNLMRNNFKGLIGTIVPIIVLPWEFKRYSTSAKTGVMWKLMFWFLLVQPVNIPVSSLIPIFFLPLMGIMSSTKTCQCYMNENILLYLLSGMLLLLLSNAGFDRRLALWFLASGRARQYSPRMLLFKVCMAAFIMSMFCNRLLVTSILTQHVNSAMAHMQLYLKVKPTPKTKPKVKEVIHVNFEELRYILNCAIQTSAGIGSIAIMHCTYTTVYFRAIFAESSSKFEEYPDIFNYLQYSAFAYPVACTAIVLNLAYFMAILTVVIKPQLPHRFLEELRKTFEKYRSKIPRICSKHERLAILFTMIYLICFFCRFSFFHTGWADYRMDEFSPTIARIKDATTAAIFVLLLHTIPRSYGFLTYIDADRKSELPPCKPESAILFWRYVDTNTNYGYMFLFGSGIALQHAIRVSGLQRELGENLGALITNRPWFIGLLIVCVISGVLCNIMPGVAACTLFCPFVLNMSVDAVLPWPIKSYVAALGVGIGTAFGFCFPFRYTPAYFCHYTGRVPVLKMFIYSFPSVWICILTLWAYLVIYAPVIFDPEQEGILPANAPLDSGGTTPKPEELMFQM</sequence>
<dbReference type="GO" id="GO:0015137">
    <property type="term" value="F:citrate transmembrane transporter activity"/>
    <property type="evidence" value="ECO:0007669"/>
    <property type="project" value="TreeGrafter"/>
</dbReference>
<feature type="transmembrane region" description="Helical" evidence="6">
    <location>
        <begin position="458"/>
        <end position="491"/>
    </location>
</feature>
<organism evidence="8 9">
    <name type="scientific">Trichoplusia ni</name>
    <name type="common">Cabbage looper</name>
    <dbReference type="NCBI Taxonomy" id="7111"/>
    <lineage>
        <taxon>Eukaryota</taxon>
        <taxon>Metazoa</taxon>
        <taxon>Ecdysozoa</taxon>
        <taxon>Arthropoda</taxon>
        <taxon>Hexapoda</taxon>
        <taxon>Insecta</taxon>
        <taxon>Pterygota</taxon>
        <taxon>Neoptera</taxon>
        <taxon>Endopterygota</taxon>
        <taxon>Lepidoptera</taxon>
        <taxon>Glossata</taxon>
        <taxon>Ditrysia</taxon>
        <taxon>Noctuoidea</taxon>
        <taxon>Noctuidae</taxon>
        <taxon>Plusiinae</taxon>
        <taxon>Trichoplusia</taxon>
    </lineage>
</organism>
<keyword evidence="3 6" id="KW-0812">Transmembrane</keyword>
<dbReference type="InParanoid" id="A0A7E5V9U7"/>
<evidence type="ECO:0000256" key="1">
    <source>
        <dbReference type="ARBA" id="ARBA00004141"/>
    </source>
</evidence>
<feature type="transmembrane region" description="Helical" evidence="6">
    <location>
        <begin position="543"/>
        <end position="564"/>
    </location>
</feature>
<protein>
    <submittedName>
        <fullName evidence="9">Protein I'm not dead yet-like isoform X1</fullName>
    </submittedName>
</protein>
<feature type="transmembrane region" description="Helical" evidence="6">
    <location>
        <begin position="39"/>
        <end position="56"/>
    </location>
</feature>
<feature type="transmembrane region" description="Helical" evidence="6">
    <location>
        <begin position="328"/>
        <end position="346"/>
    </location>
</feature>
<comment type="subcellular location">
    <subcellularLocation>
        <location evidence="1">Membrane</location>
        <topology evidence="1">Multi-pass membrane protein</topology>
    </subcellularLocation>
</comment>
<feature type="transmembrane region" description="Helical" evidence="6">
    <location>
        <begin position="271"/>
        <end position="295"/>
    </location>
</feature>
<keyword evidence="4 6" id="KW-1133">Transmembrane helix</keyword>
<dbReference type="OrthoDB" id="10260443at2759"/>
<dbReference type="AlphaFoldDB" id="A0A7E5V9U7"/>
<keyword evidence="5 6" id="KW-0472">Membrane</keyword>
<keyword evidence="8" id="KW-1185">Reference proteome</keyword>
<dbReference type="KEGG" id="tnl:113492000"/>
<dbReference type="GeneID" id="113492000"/>
<dbReference type="PANTHER" id="PTHR10283:SF82">
    <property type="entry name" value="SOLUTE CARRIER FAMILY 13 MEMBER 2"/>
    <property type="match status" value="1"/>
</dbReference>
<evidence type="ECO:0000256" key="2">
    <source>
        <dbReference type="ARBA" id="ARBA00022448"/>
    </source>
</evidence>
<gene>
    <name evidence="9" type="primary">LOC113492000</name>
</gene>
<evidence type="ECO:0000313" key="8">
    <source>
        <dbReference type="Proteomes" id="UP000322000"/>
    </source>
</evidence>
<evidence type="ECO:0000259" key="7">
    <source>
        <dbReference type="Pfam" id="PF03600"/>
    </source>
</evidence>
<dbReference type="RefSeq" id="XP_026725057.1">
    <property type="nucleotide sequence ID" value="XM_026869256.1"/>
</dbReference>
<feature type="transmembrane region" description="Helical" evidence="6">
    <location>
        <begin position="503"/>
        <end position="522"/>
    </location>
</feature>
<evidence type="ECO:0000256" key="4">
    <source>
        <dbReference type="ARBA" id="ARBA00022989"/>
    </source>
</evidence>
<dbReference type="Pfam" id="PF03600">
    <property type="entry name" value="CitMHS"/>
    <property type="match status" value="1"/>
</dbReference>
<accession>A0A7E5V9U7</accession>
<feature type="domain" description="Citrate transporter-like" evidence="7">
    <location>
        <begin position="75"/>
        <end position="510"/>
    </location>
</feature>
<name>A0A7E5V9U7_TRINI</name>
<evidence type="ECO:0000313" key="9">
    <source>
        <dbReference type="RefSeq" id="XP_026725057.1"/>
    </source>
</evidence>
<proteinExistence type="predicted"/>
<dbReference type="GO" id="GO:0005886">
    <property type="term" value="C:plasma membrane"/>
    <property type="evidence" value="ECO:0007669"/>
    <property type="project" value="TreeGrafter"/>
</dbReference>
<dbReference type="InterPro" id="IPR004680">
    <property type="entry name" value="Cit_transptr-like_dom"/>
</dbReference>
<feature type="transmembrane region" description="Helical" evidence="6">
    <location>
        <begin position="153"/>
        <end position="174"/>
    </location>
</feature>